<dbReference type="PANTHER" id="PTHR33835">
    <property type="entry name" value="YALI0C07656P"/>
    <property type="match status" value="1"/>
</dbReference>
<dbReference type="InterPro" id="IPR025638">
    <property type="entry name" value="DUF4336"/>
</dbReference>
<sequence>MLGYHRPMIAIASISFLLGSAAAFTSTHSTLFNNLAARRATTLTSTANDENEGGQLSRRQTLELGFAATGLGISFLGTRETKPTDYGLYGILPVGPYKRKKTITKTIVPDKMWTFDQKFGILNVQVPLRMTIVKLSTGGLFVYNPIAATPECLDMVKQLVKEHGPIKHIVLGTVAIEHKVYAGVFAQKFPKAKVWLQSGQYSFPSNLPDSFLGFPSGRTFSMPKTLADAPAEWKDDFEFLTLGPIISRDGAFGETVFYHKETKTLLCTDTVLEVTEEVPEIFDDDPKPLLYHARDTMVEVLEDTPEVRKKGWRRVVLFGLFFMPGAILIKDGGEALANRRPDINPDFAGIYPFDWVGDDIASFDALRGGLLVAPILQKLILNRNPVEVLDFADKVAQWDIERIIPAHLKNDLKYTGKDYRAAFTFLEAGGVPKGLPKPLSIDMKALDDAEVNLIESGAIVKCPPLPGGEYSRADILSQTAYQCRAGTCTQRSDP</sequence>
<protein>
    <recommendedName>
        <fullName evidence="3">DUF4336 domain-containing protein</fullName>
    </recommendedName>
</protein>
<accession>A0A7S4S7L1</accession>
<feature type="signal peptide" evidence="1">
    <location>
        <begin position="1"/>
        <end position="23"/>
    </location>
</feature>
<dbReference type="PANTHER" id="PTHR33835:SF2">
    <property type="entry name" value="LYSINE-TRNA LIGASE"/>
    <property type="match status" value="1"/>
</dbReference>
<organism evidence="2">
    <name type="scientific">Ditylum brightwellii</name>
    <dbReference type="NCBI Taxonomy" id="49249"/>
    <lineage>
        <taxon>Eukaryota</taxon>
        <taxon>Sar</taxon>
        <taxon>Stramenopiles</taxon>
        <taxon>Ochrophyta</taxon>
        <taxon>Bacillariophyta</taxon>
        <taxon>Mediophyceae</taxon>
        <taxon>Lithodesmiophycidae</taxon>
        <taxon>Lithodesmiales</taxon>
        <taxon>Lithodesmiaceae</taxon>
        <taxon>Ditylum</taxon>
    </lineage>
</organism>
<gene>
    <name evidence="2" type="ORF">DBRI00130_LOCUS30596</name>
</gene>
<proteinExistence type="predicted"/>
<feature type="chain" id="PRO_5031153426" description="DUF4336 domain-containing protein" evidence="1">
    <location>
        <begin position="24"/>
        <end position="494"/>
    </location>
</feature>
<evidence type="ECO:0000313" key="2">
    <source>
        <dbReference type="EMBL" id="CAE4637016.1"/>
    </source>
</evidence>
<dbReference type="AlphaFoldDB" id="A0A7S4S7L1"/>
<dbReference type="EMBL" id="HBNS01039237">
    <property type="protein sequence ID" value="CAE4637016.1"/>
    <property type="molecule type" value="Transcribed_RNA"/>
</dbReference>
<keyword evidence="1" id="KW-0732">Signal</keyword>
<name>A0A7S4S7L1_9STRA</name>
<reference evidence="2" key="1">
    <citation type="submission" date="2021-01" db="EMBL/GenBank/DDBJ databases">
        <authorList>
            <person name="Corre E."/>
            <person name="Pelletier E."/>
            <person name="Niang G."/>
            <person name="Scheremetjew M."/>
            <person name="Finn R."/>
            <person name="Kale V."/>
            <person name="Holt S."/>
            <person name="Cochrane G."/>
            <person name="Meng A."/>
            <person name="Brown T."/>
            <person name="Cohen L."/>
        </authorList>
    </citation>
    <scope>NUCLEOTIDE SEQUENCE</scope>
    <source>
        <strain evidence="2">GSO104</strain>
    </source>
</reference>
<dbReference type="Pfam" id="PF14234">
    <property type="entry name" value="DUF4336"/>
    <property type="match status" value="1"/>
</dbReference>
<evidence type="ECO:0000256" key="1">
    <source>
        <dbReference type="SAM" id="SignalP"/>
    </source>
</evidence>
<evidence type="ECO:0008006" key="3">
    <source>
        <dbReference type="Google" id="ProtNLM"/>
    </source>
</evidence>